<keyword evidence="6" id="KW-0472">Membrane</keyword>
<evidence type="ECO:0000313" key="8">
    <source>
        <dbReference type="EMBL" id="MVB10330.1"/>
    </source>
</evidence>
<keyword evidence="1" id="KW-0813">Transport</keyword>
<dbReference type="PROSITE" id="PS50893">
    <property type="entry name" value="ABC_TRANSPORTER_2"/>
    <property type="match status" value="1"/>
</dbReference>
<dbReference type="SMART" id="SM00382">
    <property type="entry name" value="AAA"/>
    <property type="match status" value="1"/>
</dbReference>
<reference evidence="8 9" key="1">
    <citation type="submission" date="2019-09" db="EMBL/GenBank/DDBJ databases">
        <title>Genome sequence of Clostridium sp. EA1.</title>
        <authorList>
            <person name="Poehlein A."/>
            <person name="Bengelsdorf F.R."/>
            <person name="Daniel R."/>
        </authorList>
    </citation>
    <scope>NUCLEOTIDE SEQUENCE [LARGE SCALE GENOMIC DNA]</scope>
    <source>
        <strain evidence="8 9">EA1</strain>
    </source>
</reference>
<evidence type="ECO:0000256" key="1">
    <source>
        <dbReference type="ARBA" id="ARBA00022448"/>
    </source>
</evidence>
<dbReference type="GO" id="GO:0140359">
    <property type="term" value="F:ABC-type transporter activity"/>
    <property type="evidence" value="ECO:0007669"/>
    <property type="project" value="InterPro"/>
</dbReference>
<name>A0A6N8HXS9_9FIRM</name>
<dbReference type="RefSeq" id="WP_156990002.1">
    <property type="nucleotide sequence ID" value="NZ_VWXL01000026.1"/>
</dbReference>
<dbReference type="InterPro" id="IPR003593">
    <property type="entry name" value="AAA+_ATPase"/>
</dbReference>
<dbReference type="GO" id="GO:0016887">
    <property type="term" value="F:ATP hydrolysis activity"/>
    <property type="evidence" value="ECO:0007669"/>
    <property type="project" value="InterPro"/>
</dbReference>
<dbReference type="GO" id="GO:0005524">
    <property type="term" value="F:ATP binding"/>
    <property type="evidence" value="ECO:0007669"/>
    <property type="project" value="UniProtKB-KW"/>
</dbReference>
<organism evidence="8 9">
    <name type="scientific">Caproicibacter fermentans</name>
    <dbReference type="NCBI Taxonomy" id="2576756"/>
    <lineage>
        <taxon>Bacteria</taxon>
        <taxon>Bacillati</taxon>
        <taxon>Bacillota</taxon>
        <taxon>Clostridia</taxon>
        <taxon>Eubacteriales</taxon>
        <taxon>Acutalibacteraceae</taxon>
        <taxon>Caproicibacter</taxon>
    </lineage>
</organism>
<dbReference type="AlphaFoldDB" id="A0A6N8HXS9"/>
<evidence type="ECO:0000256" key="4">
    <source>
        <dbReference type="ARBA" id="ARBA00022840"/>
    </source>
</evidence>
<sequence length="346" mass="38730">MDKIELRNITKAYAKNPPVIENLNLKISEGSSTVLLGPSGCGKSTILRMIAGLEKETAGELLIDGKNVSGVEPGDRHVAMVFQNYALYPTMNVKENIEFGLKNLRIPKAEREKRIQEIAKMVGLGEYLSRKPQQLSGGQRQRVALARAIVKKPAVFLMDEPLSNLDAKLRNQIRTDLIELYRKLNATFVYVTHDQVEAMSMGTDIVLLEKGEIRQIGSPPEIYGKPENVFTARFIGSPSMNILSAEELKRADLPVPPKAKYVGFRPEKASIGGREKAPRENEVALQGTILAREMLGDQILYKVQSPFGVFHVKSFDLQMLEYGTNSVLIKNSDLFYFDEEENRMVC</sequence>
<dbReference type="OrthoDB" id="9802264at2"/>
<dbReference type="GO" id="GO:0055052">
    <property type="term" value="C:ATP-binding cassette (ABC) transporter complex, substrate-binding subunit-containing"/>
    <property type="evidence" value="ECO:0007669"/>
    <property type="project" value="TreeGrafter"/>
</dbReference>
<evidence type="ECO:0000256" key="6">
    <source>
        <dbReference type="ARBA" id="ARBA00023136"/>
    </source>
</evidence>
<dbReference type="SUPFAM" id="SSF50331">
    <property type="entry name" value="MOP-like"/>
    <property type="match status" value="1"/>
</dbReference>
<dbReference type="InterPro" id="IPR047641">
    <property type="entry name" value="ABC_transpr_MalK/UgpC-like"/>
</dbReference>
<dbReference type="PROSITE" id="PS00211">
    <property type="entry name" value="ABC_TRANSPORTER_1"/>
    <property type="match status" value="1"/>
</dbReference>
<keyword evidence="3" id="KW-0547">Nucleotide-binding</keyword>
<accession>A0A6N8HXS9</accession>
<dbReference type="PANTHER" id="PTHR43875:SF15">
    <property type="entry name" value="TREHALOSE IMPORT ATP-BINDING PROTEIN SUGC"/>
    <property type="match status" value="1"/>
</dbReference>
<dbReference type="GO" id="GO:0008643">
    <property type="term" value="P:carbohydrate transport"/>
    <property type="evidence" value="ECO:0007669"/>
    <property type="project" value="InterPro"/>
</dbReference>
<dbReference type="Proteomes" id="UP000469440">
    <property type="component" value="Unassembled WGS sequence"/>
</dbReference>
<keyword evidence="4 8" id="KW-0067">ATP-binding</keyword>
<comment type="caution">
    <text evidence="8">The sequence shown here is derived from an EMBL/GenBank/DDBJ whole genome shotgun (WGS) entry which is preliminary data.</text>
</comment>
<dbReference type="Gene3D" id="3.40.50.300">
    <property type="entry name" value="P-loop containing nucleotide triphosphate hydrolases"/>
    <property type="match status" value="1"/>
</dbReference>
<gene>
    <name evidence="8" type="primary">btuD_8</name>
    <name evidence="8" type="ORF">CAFE_10130</name>
</gene>
<proteinExistence type="predicted"/>
<dbReference type="InterPro" id="IPR027417">
    <property type="entry name" value="P-loop_NTPase"/>
</dbReference>
<dbReference type="InterPro" id="IPR003439">
    <property type="entry name" value="ABC_transporter-like_ATP-bd"/>
</dbReference>
<dbReference type="SUPFAM" id="SSF52540">
    <property type="entry name" value="P-loop containing nucleoside triphosphate hydrolases"/>
    <property type="match status" value="1"/>
</dbReference>
<keyword evidence="9" id="KW-1185">Reference proteome</keyword>
<dbReference type="CDD" id="cd03301">
    <property type="entry name" value="ABC_MalK_N"/>
    <property type="match status" value="1"/>
</dbReference>
<dbReference type="EMBL" id="VWXL01000026">
    <property type="protein sequence ID" value="MVB10330.1"/>
    <property type="molecule type" value="Genomic_DNA"/>
</dbReference>
<evidence type="ECO:0000256" key="5">
    <source>
        <dbReference type="ARBA" id="ARBA00022967"/>
    </source>
</evidence>
<dbReference type="InterPro" id="IPR017871">
    <property type="entry name" value="ABC_transporter-like_CS"/>
</dbReference>
<evidence type="ECO:0000313" key="9">
    <source>
        <dbReference type="Proteomes" id="UP000469440"/>
    </source>
</evidence>
<dbReference type="Gene3D" id="2.40.50.100">
    <property type="match status" value="1"/>
</dbReference>
<dbReference type="InterPro" id="IPR008995">
    <property type="entry name" value="Mo/tungstate-bd_C_term_dom"/>
</dbReference>
<feature type="domain" description="ABC transporter" evidence="7">
    <location>
        <begin position="4"/>
        <end position="235"/>
    </location>
</feature>
<dbReference type="FunFam" id="3.40.50.300:FF:000042">
    <property type="entry name" value="Maltose/maltodextrin ABC transporter, ATP-binding protein"/>
    <property type="match status" value="1"/>
</dbReference>
<keyword evidence="2" id="KW-1003">Cell membrane</keyword>
<evidence type="ECO:0000256" key="3">
    <source>
        <dbReference type="ARBA" id="ARBA00022741"/>
    </source>
</evidence>
<evidence type="ECO:0000259" key="7">
    <source>
        <dbReference type="PROSITE" id="PS50893"/>
    </source>
</evidence>
<protein>
    <submittedName>
        <fullName evidence="8">Vitamin B12 import ATP-binding protein BtuD</fullName>
    </submittedName>
</protein>
<dbReference type="PANTHER" id="PTHR43875">
    <property type="entry name" value="MALTODEXTRIN IMPORT ATP-BINDING PROTEIN MSMX"/>
    <property type="match status" value="1"/>
</dbReference>
<evidence type="ECO:0000256" key="2">
    <source>
        <dbReference type="ARBA" id="ARBA00022475"/>
    </source>
</evidence>
<dbReference type="Pfam" id="PF00005">
    <property type="entry name" value="ABC_tran"/>
    <property type="match status" value="1"/>
</dbReference>
<keyword evidence="5" id="KW-1278">Translocase</keyword>
<dbReference type="InterPro" id="IPR015855">
    <property type="entry name" value="ABC_transpr_MalK-like"/>
</dbReference>